<dbReference type="InterPro" id="IPR039422">
    <property type="entry name" value="MarR/SlyA-like"/>
</dbReference>
<dbReference type="SMART" id="SM00347">
    <property type="entry name" value="HTH_MARR"/>
    <property type="match status" value="1"/>
</dbReference>
<dbReference type="RefSeq" id="WP_116013065.1">
    <property type="nucleotide sequence ID" value="NZ_QUOT01000001.1"/>
</dbReference>
<dbReference type="PANTHER" id="PTHR33164">
    <property type="entry name" value="TRANSCRIPTIONAL REGULATOR, MARR FAMILY"/>
    <property type="match status" value="1"/>
</dbReference>
<keyword evidence="3" id="KW-1185">Reference proteome</keyword>
<accession>A0A3E0TX22</accession>
<sequence>MQPLDLTDFFPYQLSILQSHVSDHVGAYYRKAFGMSRNEWRILAVLAMHSSEDNKSKVSAKDICAFTQLAKMPVSRALKQLEAAKLVTRQQSTSDMRFTHFTLTSKGLERYQAIVPQVRNAEQQILQLLTGQEQKQLTTLIKKLLAKMQTELTAL</sequence>
<evidence type="ECO:0000313" key="3">
    <source>
        <dbReference type="Proteomes" id="UP000256899"/>
    </source>
</evidence>
<dbReference type="EMBL" id="QUOT01000001">
    <property type="protein sequence ID" value="REL29261.1"/>
    <property type="molecule type" value="Genomic_DNA"/>
</dbReference>
<gene>
    <name evidence="2" type="ORF">DXX94_00115</name>
</gene>
<feature type="domain" description="HTH marR-type" evidence="1">
    <location>
        <begin position="1"/>
        <end position="146"/>
    </location>
</feature>
<dbReference type="PANTHER" id="PTHR33164:SF43">
    <property type="entry name" value="HTH-TYPE TRANSCRIPTIONAL REPRESSOR YETL"/>
    <property type="match status" value="1"/>
</dbReference>
<dbReference type="AlphaFoldDB" id="A0A3E0TX22"/>
<comment type="caution">
    <text evidence="2">The sequence shown here is derived from an EMBL/GenBank/DDBJ whole genome shotgun (WGS) entry which is preliminary data.</text>
</comment>
<organism evidence="2 3">
    <name type="scientific">Thalassotalea euphylliae</name>
    <dbReference type="NCBI Taxonomy" id="1655234"/>
    <lineage>
        <taxon>Bacteria</taxon>
        <taxon>Pseudomonadati</taxon>
        <taxon>Pseudomonadota</taxon>
        <taxon>Gammaproteobacteria</taxon>
        <taxon>Alteromonadales</taxon>
        <taxon>Colwelliaceae</taxon>
        <taxon>Thalassotalea</taxon>
    </lineage>
</organism>
<name>A0A3E0TX22_9GAMM</name>
<evidence type="ECO:0000259" key="1">
    <source>
        <dbReference type="PROSITE" id="PS50995"/>
    </source>
</evidence>
<evidence type="ECO:0000313" key="2">
    <source>
        <dbReference type="EMBL" id="REL29261.1"/>
    </source>
</evidence>
<dbReference type="GO" id="GO:0003700">
    <property type="term" value="F:DNA-binding transcription factor activity"/>
    <property type="evidence" value="ECO:0007669"/>
    <property type="project" value="InterPro"/>
</dbReference>
<proteinExistence type="predicted"/>
<dbReference type="InterPro" id="IPR036390">
    <property type="entry name" value="WH_DNA-bd_sf"/>
</dbReference>
<dbReference type="Pfam" id="PF12802">
    <property type="entry name" value="MarR_2"/>
    <property type="match status" value="1"/>
</dbReference>
<dbReference type="InterPro" id="IPR000835">
    <property type="entry name" value="HTH_MarR-typ"/>
</dbReference>
<dbReference type="SUPFAM" id="SSF46785">
    <property type="entry name" value="Winged helix' DNA-binding domain"/>
    <property type="match status" value="1"/>
</dbReference>
<dbReference type="Gene3D" id="1.10.10.10">
    <property type="entry name" value="Winged helix-like DNA-binding domain superfamily/Winged helix DNA-binding domain"/>
    <property type="match status" value="1"/>
</dbReference>
<dbReference type="InterPro" id="IPR036388">
    <property type="entry name" value="WH-like_DNA-bd_sf"/>
</dbReference>
<protein>
    <submittedName>
        <fullName evidence="2">MarR family transcriptional regulator</fullName>
    </submittedName>
</protein>
<dbReference type="Proteomes" id="UP000256899">
    <property type="component" value="Unassembled WGS sequence"/>
</dbReference>
<dbReference type="GO" id="GO:0006950">
    <property type="term" value="P:response to stress"/>
    <property type="evidence" value="ECO:0007669"/>
    <property type="project" value="TreeGrafter"/>
</dbReference>
<dbReference type="PROSITE" id="PS50995">
    <property type="entry name" value="HTH_MARR_2"/>
    <property type="match status" value="1"/>
</dbReference>
<reference evidence="3" key="1">
    <citation type="submission" date="2018-08" db="EMBL/GenBank/DDBJ databases">
        <title>Thalassotalea euphylliae genome.</title>
        <authorList>
            <person name="Summers S."/>
            <person name="Rice S.A."/>
            <person name="Freckelton M.L."/>
            <person name="Nedved B.T."/>
            <person name="Hadfield M.G."/>
        </authorList>
    </citation>
    <scope>NUCLEOTIDE SEQUENCE [LARGE SCALE GENOMIC DNA]</scope>
    <source>
        <strain evidence="3">H3</strain>
    </source>
</reference>